<organism evidence="2 3">
    <name type="scientific">Rhizophagus irregularis</name>
    <dbReference type="NCBI Taxonomy" id="588596"/>
    <lineage>
        <taxon>Eukaryota</taxon>
        <taxon>Fungi</taxon>
        <taxon>Fungi incertae sedis</taxon>
        <taxon>Mucoromycota</taxon>
        <taxon>Glomeromycotina</taxon>
        <taxon>Glomeromycetes</taxon>
        <taxon>Glomerales</taxon>
        <taxon>Glomeraceae</taxon>
        <taxon>Rhizophagus</taxon>
    </lineage>
</organism>
<protein>
    <recommendedName>
        <fullName evidence="1">BTB domain-containing protein</fullName>
    </recommendedName>
</protein>
<dbReference type="Pfam" id="PF00651">
    <property type="entry name" value="BTB"/>
    <property type="match status" value="1"/>
</dbReference>
<dbReference type="PROSITE" id="PS50097">
    <property type="entry name" value="BTB"/>
    <property type="match status" value="1"/>
</dbReference>
<dbReference type="PANTHER" id="PTHR24410:SF23">
    <property type="entry name" value="BTB DOMAIN-CONTAINING PROTEIN-RELATED"/>
    <property type="match status" value="1"/>
</dbReference>
<dbReference type="SMART" id="SM00225">
    <property type="entry name" value="BTB"/>
    <property type="match status" value="1"/>
</dbReference>
<dbReference type="Proteomes" id="UP000684084">
    <property type="component" value="Unassembled WGS sequence"/>
</dbReference>
<evidence type="ECO:0000313" key="3">
    <source>
        <dbReference type="Proteomes" id="UP000684084"/>
    </source>
</evidence>
<accession>A0A916E859</accession>
<name>A0A916E859_9GLOM</name>
<sequence length="307" mass="35546">MSAKLSNLVLKEYTKILKTGEFSDVEILVGEKQNTKTFHLHSLILKVCSPYFRIFEILINYIYSGKLELAKNDIKTIIELLIAADELCLNELCSYIEKYLLNDKESLKSNFILILNTIEKYDQFTILSQFCKTSCRKDPSIVFRADDFVTIGQECFLEFLTKYSDSLKQIEVWNKLTEWAIAKSNNELPSDATMWTIDNITTFGTLIQPFISHINFQKVSSIDFITKIKPFKSIFDDKFYNKIVEDHCLNADLTSPQIVKYLDSQIINLRDASLICNWIKAMKKQKWEVTYDFDLLVVSCSFVNSGV</sequence>
<dbReference type="AlphaFoldDB" id="A0A916E859"/>
<reference evidence="2" key="1">
    <citation type="submission" date="2020-05" db="EMBL/GenBank/DDBJ databases">
        <authorList>
            <person name="Rincon C."/>
            <person name="Sanders R I."/>
            <person name="Robbins C."/>
            <person name="Chaturvedi A."/>
        </authorList>
    </citation>
    <scope>NUCLEOTIDE SEQUENCE</scope>
    <source>
        <strain evidence="2">CHB12</strain>
    </source>
</reference>
<evidence type="ECO:0000313" key="2">
    <source>
        <dbReference type="EMBL" id="CAB5366927.1"/>
    </source>
</evidence>
<comment type="caution">
    <text evidence="2">The sequence shown here is derived from an EMBL/GenBank/DDBJ whole genome shotgun (WGS) entry which is preliminary data.</text>
</comment>
<evidence type="ECO:0000259" key="1">
    <source>
        <dbReference type="PROSITE" id="PS50097"/>
    </source>
</evidence>
<dbReference type="EMBL" id="CAGKOT010000023">
    <property type="protein sequence ID" value="CAB5366927.1"/>
    <property type="molecule type" value="Genomic_DNA"/>
</dbReference>
<feature type="domain" description="BTB" evidence="1">
    <location>
        <begin position="23"/>
        <end position="53"/>
    </location>
</feature>
<dbReference type="InterPro" id="IPR000210">
    <property type="entry name" value="BTB/POZ_dom"/>
</dbReference>
<gene>
    <name evidence="2" type="ORF">CHRIB12_LOCUS11042</name>
</gene>
<proteinExistence type="predicted"/>
<dbReference type="OrthoDB" id="298084at2759"/>
<dbReference type="InterPro" id="IPR051481">
    <property type="entry name" value="BTB-POZ/Galectin-3-binding"/>
</dbReference>
<dbReference type="PANTHER" id="PTHR24410">
    <property type="entry name" value="HL07962P-RELATED"/>
    <property type="match status" value="1"/>
</dbReference>